<organism evidence="1 2">
    <name type="scientific">Halorubrum lacusprofundi (strain ATCC 49239 / DSM 5036 / JCM 8891 / ACAM 34)</name>
    <dbReference type="NCBI Taxonomy" id="416348"/>
    <lineage>
        <taxon>Archaea</taxon>
        <taxon>Methanobacteriati</taxon>
        <taxon>Methanobacteriota</taxon>
        <taxon>Stenosarchaea group</taxon>
        <taxon>Halobacteria</taxon>
        <taxon>Halobacteriales</taxon>
        <taxon>Haloferacaceae</taxon>
        <taxon>Halorubrum</taxon>
    </lineage>
</organism>
<dbReference type="eggNOG" id="arCOG06449">
    <property type="taxonomic scope" value="Archaea"/>
</dbReference>
<dbReference type="AlphaFoldDB" id="B9LUI5"/>
<evidence type="ECO:0000313" key="1">
    <source>
        <dbReference type="EMBL" id="ACM56342.1"/>
    </source>
</evidence>
<accession>B9LUI5</accession>
<protein>
    <submittedName>
        <fullName evidence="1">Uncharacterized protein</fullName>
    </submittedName>
</protein>
<name>B9LUI5_HALLT</name>
<reference evidence="1 2" key="1">
    <citation type="journal article" date="2016" name="Stand. Genomic Sci.">
        <title>Complete genome sequence of the Antarctic Halorubrum lacusprofundi type strain ACAM 34.</title>
        <authorList>
            <person name="Anderson I.J."/>
            <person name="DasSarma P."/>
            <person name="Lucas S."/>
            <person name="Copeland A."/>
            <person name="Lapidus A."/>
            <person name="Del Rio T.G."/>
            <person name="Tice H."/>
            <person name="Dalin E."/>
            <person name="Bruce D.C."/>
            <person name="Goodwin L."/>
            <person name="Pitluck S."/>
            <person name="Sims D."/>
            <person name="Brettin T.S."/>
            <person name="Detter J.C."/>
            <person name="Han C.S."/>
            <person name="Larimer F."/>
            <person name="Hauser L."/>
            <person name="Land M."/>
            <person name="Ivanova N."/>
            <person name="Richardson P."/>
            <person name="Cavicchioli R."/>
            <person name="DasSarma S."/>
            <person name="Woese C.R."/>
            <person name="Kyrpides N.C."/>
        </authorList>
    </citation>
    <scope>NUCLEOTIDE SEQUENCE [LARGE SCALE GENOMIC DNA]</scope>
    <source>
        <strain evidence="2">ATCC 49239 / DSM 5036 / JCM 8891 / ACAM 34</strain>
    </source>
</reference>
<proteinExistence type="predicted"/>
<keyword evidence="2" id="KW-1185">Reference proteome</keyword>
<dbReference type="RefSeq" id="WP_012659972.1">
    <property type="nucleotide sequence ID" value="NC_012029.1"/>
</dbReference>
<dbReference type="Proteomes" id="UP000000740">
    <property type="component" value="Chromosome 1"/>
</dbReference>
<gene>
    <name evidence="1" type="ordered locus">Hlac_0742</name>
</gene>
<sequence>MSDTLHVDDAGLWLPEEYGNHDQGVVIRTPRATIDHKPGGAIGPQHGMIRPRDFGDEEEFHESRNPELAPDRVKLKRYGEDPETFRVEVDR</sequence>
<dbReference type="KEGG" id="hla:Hlac_0742"/>
<dbReference type="HOGENOM" id="CLU_2419922_0_0_2"/>
<evidence type="ECO:0000313" key="2">
    <source>
        <dbReference type="Proteomes" id="UP000000740"/>
    </source>
</evidence>
<dbReference type="GeneID" id="7400216"/>
<dbReference type="EMBL" id="CP001365">
    <property type="protein sequence ID" value="ACM56342.1"/>
    <property type="molecule type" value="Genomic_DNA"/>
</dbReference>